<gene>
    <name evidence="2" type="ORF">S12H4_10998</name>
</gene>
<reference evidence="2" key="1">
    <citation type="journal article" date="2014" name="Front. Microbiol.">
        <title>High frequency of phylogenetically diverse reductive dehalogenase-homologous genes in deep subseafloor sedimentary metagenomes.</title>
        <authorList>
            <person name="Kawai M."/>
            <person name="Futagami T."/>
            <person name="Toyoda A."/>
            <person name="Takaki Y."/>
            <person name="Nishi S."/>
            <person name="Hori S."/>
            <person name="Arai W."/>
            <person name="Tsubouchi T."/>
            <person name="Morono Y."/>
            <person name="Uchiyama I."/>
            <person name="Ito T."/>
            <person name="Fujiyama A."/>
            <person name="Inagaki F."/>
            <person name="Takami H."/>
        </authorList>
    </citation>
    <scope>NUCLEOTIDE SEQUENCE</scope>
    <source>
        <strain evidence="2">Expedition CK06-06</strain>
    </source>
</reference>
<dbReference type="EMBL" id="BARW01004838">
    <property type="protein sequence ID" value="GAI67046.1"/>
    <property type="molecule type" value="Genomic_DNA"/>
</dbReference>
<keyword evidence="1" id="KW-0812">Transmembrane</keyword>
<keyword evidence="1" id="KW-0472">Membrane</keyword>
<evidence type="ECO:0000256" key="1">
    <source>
        <dbReference type="SAM" id="Phobius"/>
    </source>
</evidence>
<name>X1RJD6_9ZZZZ</name>
<proteinExistence type="predicted"/>
<sequence>MDFIGEGFDVGLSWLGINCILDILVLLPLAGMNMPTWFAQIGMRYLMMPVMSISIGYMAAYHKA</sequence>
<feature type="transmembrane region" description="Helical" evidence="1">
    <location>
        <begin position="43"/>
        <end position="61"/>
    </location>
</feature>
<organism evidence="2">
    <name type="scientific">marine sediment metagenome</name>
    <dbReference type="NCBI Taxonomy" id="412755"/>
    <lineage>
        <taxon>unclassified sequences</taxon>
        <taxon>metagenomes</taxon>
        <taxon>ecological metagenomes</taxon>
    </lineage>
</organism>
<feature type="transmembrane region" description="Helical" evidence="1">
    <location>
        <begin position="12"/>
        <end position="31"/>
    </location>
</feature>
<accession>X1RJD6</accession>
<comment type="caution">
    <text evidence="2">The sequence shown here is derived from an EMBL/GenBank/DDBJ whole genome shotgun (WGS) entry which is preliminary data.</text>
</comment>
<keyword evidence="1" id="KW-1133">Transmembrane helix</keyword>
<evidence type="ECO:0000313" key="2">
    <source>
        <dbReference type="EMBL" id="GAI67046.1"/>
    </source>
</evidence>
<dbReference type="AlphaFoldDB" id="X1RJD6"/>
<protein>
    <submittedName>
        <fullName evidence="2">Uncharacterized protein</fullName>
    </submittedName>
</protein>